<dbReference type="OrthoDB" id="6362633at2759"/>
<protein>
    <submittedName>
        <fullName evidence="2">p-loop containing nucleoside triphosphate hydrolase protein</fullName>
    </submittedName>
</protein>
<dbReference type="InterPro" id="IPR027417">
    <property type="entry name" value="P-loop_NTPase"/>
</dbReference>
<gene>
    <name evidence="2" type="ORF">METBIDRAFT_48029</name>
</gene>
<dbReference type="RefSeq" id="XP_018709291.1">
    <property type="nucleotide sequence ID" value="XM_018858251.1"/>
</dbReference>
<dbReference type="EMBL" id="LXTC01000010">
    <property type="protein sequence ID" value="OBA16994.1"/>
    <property type="molecule type" value="Genomic_DNA"/>
</dbReference>
<organism evidence="2 3">
    <name type="scientific">Metschnikowia bicuspidata var. bicuspidata NRRL YB-4993</name>
    <dbReference type="NCBI Taxonomy" id="869754"/>
    <lineage>
        <taxon>Eukaryota</taxon>
        <taxon>Fungi</taxon>
        <taxon>Dikarya</taxon>
        <taxon>Ascomycota</taxon>
        <taxon>Saccharomycotina</taxon>
        <taxon>Pichiomycetes</taxon>
        <taxon>Metschnikowiaceae</taxon>
        <taxon>Metschnikowia</taxon>
    </lineage>
</organism>
<evidence type="ECO:0000259" key="1">
    <source>
        <dbReference type="Pfam" id="PF00485"/>
    </source>
</evidence>
<dbReference type="PANTHER" id="PTHR10285">
    <property type="entry name" value="URIDINE KINASE"/>
    <property type="match status" value="1"/>
</dbReference>
<dbReference type="SUPFAM" id="SSF52540">
    <property type="entry name" value="P-loop containing nucleoside triphosphate hydrolases"/>
    <property type="match status" value="1"/>
</dbReference>
<dbReference type="InterPro" id="IPR006083">
    <property type="entry name" value="PRK/URK"/>
</dbReference>
<dbReference type="GO" id="GO:0016787">
    <property type="term" value="F:hydrolase activity"/>
    <property type="evidence" value="ECO:0007669"/>
    <property type="project" value="UniProtKB-KW"/>
</dbReference>
<evidence type="ECO:0000313" key="3">
    <source>
        <dbReference type="Proteomes" id="UP000092555"/>
    </source>
</evidence>
<proteinExistence type="predicted"/>
<keyword evidence="2" id="KW-0378">Hydrolase</keyword>
<dbReference type="Proteomes" id="UP000092555">
    <property type="component" value="Unassembled WGS sequence"/>
</dbReference>
<dbReference type="Pfam" id="PF00485">
    <property type="entry name" value="PRK"/>
    <property type="match status" value="1"/>
</dbReference>
<reference evidence="2 3" key="1">
    <citation type="submission" date="2016-05" db="EMBL/GenBank/DDBJ databases">
        <title>Comparative genomics of biotechnologically important yeasts.</title>
        <authorList>
            <consortium name="DOE Joint Genome Institute"/>
            <person name="Riley R."/>
            <person name="Haridas S."/>
            <person name="Wolfe K.H."/>
            <person name="Lopes M.R."/>
            <person name="Hittinger C.T."/>
            <person name="Goker M."/>
            <person name="Salamov A."/>
            <person name="Wisecaver J."/>
            <person name="Long T.M."/>
            <person name="Aerts A.L."/>
            <person name="Barry K."/>
            <person name="Choi C."/>
            <person name="Clum A."/>
            <person name="Coughlan A.Y."/>
            <person name="Deshpande S."/>
            <person name="Douglass A.P."/>
            <person name="Hanson S.J."/>
            <person name="Klenk H.-P."/>
            <person name="LaButti K."/>
            <person name="Lapidus A."/>
            <person name="Lindquist E."/>
            <person name="Lipzen A."/>
            <person name="Meier-kolthoff J.P."/>
            <person name="Ohm R.A."/>
            <person name="Otillar R.P."/>
            <person name="Pangilinan J."/>
            <person name="Peng Y."/>
            <person name="Rokas A."/>
            <person name="Rosa C.A."/>
            <person name="Scheuner C."/>
            <person name="Sibirny A.A."/>
            <person name="Slot J.C."/>
            <person name="Stielow J.B."/>
            <person name="Sun H."/>
            <person name="Kurtzman C.P."/>
            <person name="Blackwell M."/>
            <person name="Grigoriev I.V."/>
            <person name="Jeffries T.W."/>
        </authorList>
    </citation>
    <scope>NUCLEOTIDE SEQUENCE [LARGE SCALE GENOMIC DNA]</scope>
    <source>
        <strain evidence="2 3">NRRL YB-4993</strain>
    </source>
</reference>
<feature type="domain" description="Phosphoribulokinase/uridine kinase" evidence="1">
    <location>
        <begin position="27"/>
        <end position="140"/>
    </location>
</feature>
<dbReference type="AlphaFoldDB" id="A0A1A0GYZ4"/>
<accession>A0A1A0GYZ4</accession>
<dbReference type="GO" id="GO:0005524">
    <property type="term" value="F:ATP binding"/>
    <property type="evidence" value="ECO:0007669"/>
    <property type="project" value="InterPro"/>
</dbReference>
<name>A0A1A0GYZ4_9ASCO</name>
<dbReference type="STRING" id="869754.A0A1A0GYZ4"/>
<keyword evidence="3" id="KW-1185">Reference proteome</keyword>
<evidence type="ECO:0000313" key="2">
    <source>
        <dbReference type="EMBL" id="OBA16994.1"/>
    </source>
</evidence>
<comment type="caution">
    <text evidence="2">The sequence shown here is derived from an EMBL/GenBank/DDBJ whole genome shotgun (WGS) entry which is preliminary data.</text>
</comment>
<dbReference type="GeneID" id="30031227"/>
<sequence>MSVHVRSVEQLADLVTSDLQGKARLLVCIAGVPGAGKSTMVEKIIEHLRTKNVVSKALPQDGYHYYRRELEQFEDPQEAFRRRGAPFTFNAEAFVSSVRKLRTHATVTAPLFDHSKKDPSEGAIVIGPEVQVVFIEGNYVGLKDEPWAELDAATDRLWMIQQDPGLVRERLIQRHVSSGVCRSYEDAVERCDGLDWQNAVYVMENSRAPDVVVTLG</sequence>
<dbReference type="Gene3D" id="3.40.50.300">
    <property type="entry name" value="P-loop containing nucleotide triphosphate hydrolases"/>
    <property type="match status" value="3"/>
</dbReference>
<dbReference type="GO" id="GO:0016301">
    <property type="term" value="F:kinase activity"/>
    <property type="evidence" value="ECO:0007669"/>
    <property type="project" value="InterPro"/>
</dbReference>